<evidence type="ECO:0000313" key="1">
    <source>
        <dbReference type="EMBL" id="ERI84746.1"/>
    </source>
</evidence>
<reference evidence="1 2" key="1">
    <citation type="submission" date="2013-08" db="EMBL/GenBank/DDBJ databases">
        <authorList>
            <person name="Weinstock G."/>
            <person name="Sodergren E."/>
            <person name="Wylie T."/>
            <person name="Fulton L."/>
            <person name="Fulton R."/>
            <person name="Fronick C."/>
            <person name="O'Laughlin M."/>
            <person name="Godfrey J."/>
            <person name="Miner T."/>
            <person name="Herter B."/>
            <person name="Appelbaum E."/>
            <person name="Cordes M."/>
            <person name="Lek S."/>
            <person name="Wollam A."/>
            <person name="Pepin K.H."/>
            <person name="Palsikar V.B."/>
            <person name="Mitreva M."/>
            <person name="Wilson R.K."/>
        </authorList>
    </citation>
    <scope>NUCLEOTIDE SEQUENCE [LARGE SCALE GENOMIC DNA]</scope>
    <source>
        <strain evidence="1 2">F0041</strain>
    </source>
</reference>
<dbReference type="Proteomes" id="UP000016496">
    <property type="component" value="Unassembled WGS sequence"/>
</dbReference>
<name>U2DY20_9BACE</name>
<accession>U2DY20</accession>
<proteinExistence type="predicted"/>
<comment type="caution">
    <text evidence="1">The sequence shown here is derived from an EMBL/GenBank/DDBJ whole genome shotgun (WGS) entry which is preliminary data.</text>
</comment>
<evidence type="ECO:0000313" key="2">
    <source>
        <dbReference type="Proteomes" id="UP000016496"/>
    </source>
</evidence>
<organism evidence="1 2">
    <name type="scientific">Bacteroides pyogenes F0041</name>
    <dbReference type="NCBI Taxonomy" id="1321819"/>
    <lineage>
        <taxon>Bacteria</taxon>
        <taxon>Pseudomonadati</taxon>
        <taxon>Bacteroidota</taxon>
        <taxon>Bacteroidia</taxon>
        <taxon>Bacteroidales</taxon>
        <taxon>Bacteroidaceae</taxon>
        <taxon>Bacteroides</taxon>
    </lineage>
</organism>
<sequence length="77" mass="9146">MTTATKFSKKEGDAQSIRISETERRQGIVYTLYDSSRYYIAHYYLTWIIACKNKDISAKNLINRYFYVDLCFQAKEI</sequence>
<dbReference type="HOGENOM" id="CLU_2630839_0_0_10"/>
<dbReference type="AlphaFoldDB" id="U2DY20"/>
<protein>
    <submittedName>
        <fullName evidence="1">Uncharacterized protein</fullName>
    </submittedName>
</protein>
<gene>
    <name evidence="1" type="ORF">HMPREF1981_02222</name>
</gene>
<dbReference type="EMBL" id="AWSV01000116">
    <property type="protein sequence ID" value="ERI84746.1"/>
    <property type="molecule type" value="Genomic_DNA"/>
</dbReference>